<evidence type="ECO:0000259" key="9">
    <source>
        <dbReference type="Pfam" id="PF10509"/>
    </source>
</evidence>
<reference evidence="10 11" key="1">
    <citation type="submission" date="2016-10" db="EMBL/GenBank/DDBJ databases">
        <title>Draft genome sequence of strain LCT isolated from the Shenzhou X spacecraft of China.</title>
        <authorList>
            <person name="Huang B."/>
        </authorList>
    </citation>
    <scope>NUCLEOTIDE SEQUENCE [LARGE SCALE GENOMIC DNA]</scope>
    <source>
        <strain evidence="10 11">LCT-H5</strain>
    </source>
</reference>
<evidence type="ECO:0000256" key="5">
    <source>
        <dbReference type="ARBA" id="ARBA00022840"/>
    </source>
</evidence>
<dbReference type="PANTHER" id="PTHR10457:SF7">
    <property type="entry name" value="GALACTOKINASE-RELATED"/>
    <property type="match status" value="1"/>
</dbReference>
<dbReference type="PROSITE" id="PS00627">
    <property type="entry name" value="GHMP_KINASES_ATP"/>
    <property type="match status" value="1"/>
</dbReference>
<dbReference type="GO" id="GO:0005829">
    <property type="term" value="C:cytosol"/>
    <property type="evidence" value="ECO:0007669"/>
    <property type="project" value="TreeGrafter"/>
</dbReference>
<keyword evidence="5" id="KW-0067">ATP-binding</keyword>
<dbReference type="Pfam" id="PF00288">
    <property type="entry name" value="GHMP_kinases_N"/>
    <property type="match status" value="1"/>
</dbReference>
<dbReference type="Pfam" id="PF10509">
    <property type="entry name" value="GalKase_gal_bdg"/>
    <property type="match status" value="1"/>
</dbReference>
<proteinExistence type="inferred from homology"/>
<keyword evidence="2" id="KW-0808">Transferase</keyword>
<organism evidence="10 11">
    <name type="scientific">Rothia kristinae</name>
    <dbReference type="NCBI Taxonomy" id="37923"/>
    <lineage>
        <taxon>Bacteria</taxon>
        <taxon>Bacillati</taxon>
        <taxon>Actinomycetota</taxon>
        <taxon>Actinomycetes</taxon>
        <taxon>Micrococcales</taxon>
        <taxon>Micrococcaceae</taxon>
        <taxon>Rothia</taxon>
    </lineage>
</organism>
<dbReference type="Proteomes" id="UP000179540">
    <property type="component" value="Unassembled WGS sequence"/>
</dbReference>
<keyword evidence="4 10" id="KW-0418">Kinase</keyword>
<evidence type="ECO:0000313" key="10">
    <source>
        <dbReference type="EMBL" id="OIJ36048.1"/>
    </source>
</evidence>
<dbReference type="SUPFAM" id="SSF55060">
    <property type="entry name" value="GHMP Kinase, C-terminal domain"/>
    <property type="match status" value="1"/>
</dbReference>
<evidence type="ECO:0000256" key="3">
    <source>
        <dbReference type="ARBA" id="ARBA00022741"/>
    </source>
</evidence>
<dbReference type="InterPro" id="IPR006203">
    <property type="entry name" value="GHMP_knse_ATP-bd_CS"/>
</dbReference>
<comment type="caution">
    <text evidence="10">The sequence shown here is derived from an EMBL/GenBank/DDBJ whole genome shotgun (WGS) entry which is preliminary data.</text>
</comment>
<evidence type="ECO:0000256" key="4">
    <source>
        <dbReference type="ARBA" id="ARBA00022777"/>
    </source>
</evidence>
<evidence type="ECO:0000259" key="8">
    <source>
        <dbReference type="Pfam" id="PF08544"/>
    </source>
</evidence>
<keyword evidence="6" id="KW-0299">Galactose metabolism</keyword>
<accession>A0A1S2N069</accession>
<feature type="domain" description="Galactokinase N-terminal" evidence="9">
    <location>
        <begin position="28"/>
        <end position="75"/>
    </location>
</feature>
<dbReference type="InterPro" id="IPR006206">
    <property type="entry name" value="Mevalonate/galactokinase"/>
</dbReference>
<keyword evidence="6" id="KW-0119">Carbohydrate metabolism</keyword>
<evidence type="ECO:0000313" key="11">
    <source>
        <dbReference type="Proteomes" id="UP000179540"/>
    </source>
</evidence>
<evidence type="ECO:0000259" key="7">
    <source>
        <dbReference type="Pfam" id="PF00288"/>
    </source>
</evidence>
<protein>
    <submittedName>
        <fullName evidence="10">Galactokinase</fullName>
    </submittedName>
</protein>
<dbReference type="InterPro" id="IPR019539">
    <property type="entry name" value="GalKase_N"/>
</dbReference>
<dbReference type="InterPro" id="IPR013750">
    <property type="entry name" value="GHMP_kinase_C_dom"/>
</dbReference>
<dbReference type="OrthoDB" id="250531at2"/>
<dbReference type="InterPro" id="IPR014721">
    <property type="entry name" value="Ribsml_uS5_D2-typ_fold_subgr"/>
</dbReference>
<dbReference type="EMBL" id="MODZ01000005">
    <property type="protein sequence ID" value="OIJ36048.1"/>
    <property type="molecule type" value="Genomic_DNA"/>
</dbReference>
<dbReference type="AlphaFoldDB" id="A0A1S2N069"/>
<dbReference type="GO" id="GO:0004335">
    <property type="term" value="F:galactokinase activity"/>
    <property type="evidence" value="ECO:0007669"/>
    <property type="project" value="InterPro"/>
</dbReference>
<dbReference type="GO" id="GO:0005524">
    <property type="term" value="F:ATP binding"/>
    <property type="evidence" value="ECO:0007669"/>
    <property type="project" value="UniProtKB-KW"/>
</dbReference>
<sequence>MPQSPQHVLARWAQLPDHEQHVRTVTRAFRERYGQDPDGVWSAPGRLNLLGEYVDFNGGCALPTPLPYRTLIAARLRTDGVLHAESLQLPGAPESRVADIAPGTVSGWFSYVGGVAWALNREGGADLALPPDFGADLLIDSTVPVGGGLSSSAALLAATALTLLELSCPLRAPAGLPGLPVGGCSPDDDALRARLAQVCITAENRVAGARTGGLDQTAALRSLPGQAVAIDFRDFSLQPVPVDAAAAGLAFLVIDTNAPHDLADGQYSARRQACETAARAAGVEHLRDLLPEELGFPELNAQEARRARERAVDDALARLREVPGLSEQVEPVVLTGWIRHVFTDMALVERARALFTRRFPADPRQHPEQVRAVWEEFGQLFTTSHASMRDDLQASRRELDVAVATCLEHGALGARLVGGGFGGAVLALVEADRVESTAQAVAQAFAARDFAAPVFLPLAPGRPAHRDR</sequence>
<dbReference type="GO" id="GO:0006012">
    <property type="term" value="P:galactose metabolic process"/>
    <property type="evidence" value="ECO:0007669"/>
    <property type="project" value="UniProtKB-KW"/>
</dbReference>
<dbReference type="Gene3D" id="3.30.230.10">
    <property type="match status" value="1"/>
</dbReference>
<dbReference type="PRINTS" id="PR00959">
    <property type="entry name" value="MEVGALKINASE"/>
</dbReference>
<dbReference type="RefSeq" id="WP_075514656.1">
    <property type="nucleotide sequence ID" value="NZ_MODZ01000005.1"/>
</dbReference>
<dbReference type="InterPro" id="IPR036554">
    <property type="entry name" value="GHMP_kinase_C_sf"/>
</dbReference>
<name>A0A1S2N069_9MICC</name>
<evidence type="ECO:0000256" key="2">
    <source>
        <dbReference type="ARBA" id="ARBA00022679"/>
    </source>
</evidence>
<comment type="similarity">
    <text evidence="1">Belongs to the GHMP kinase family. GalK subfamily.</text>
</comment>
<feature type="domain" description="GHMP kinase N-terminal" evidence="7">
    <location>
        <begin position="111"/>
        <end position="220"/>
    </location>
</feature>
<dbReference type="InterPro" id="IPR000705">
    <property type="entry name" value="Galactokinase"/>
</dbReference>
<evidence type="ECO:0000256" key="6">
    <source>
        <dbReference type="ARBA" id="ARBA00023144"/>
    </source>
</evidence>
<dbReference type="InterPro" id="IPR006204">
    <property type="entry name" value="GHMP_kinase_N_dom"/>
</dbReference>
<keyword evidence="3" id="KW-0547">Nucleotide-binding</keyword>
<dbReference type="PIRSF" id="PIRSF000530">
    <property type="entry name" value="Galactokinase"/>
    <property type="match status" value="1"/>
</dbReference>
<evidence type="ECO:0000256" key="1">
    <source>
        <dbReference type="ARBA" id="ARBA00006566"/>
    </source>
</evidence>
<dbReference type="PRINTS" id="PR00473">
    <property type="entry name" value="GALCTOKINASE"/>
</dbReference>
<gene>
    <name evidence="10" type="ORF">BK826_04970</name>
</gene>
<dbReference type="Pfam" id="PF08544">
    <property type="entry name" value="GHMP_kinases_C"/>
    <property type="match status" value="1"/>
</dbReference>
<dbReference type="PANTHER" id="PTHR10457">
    <property type="entry name" value="MEVALONATE KINASE/GALACTOKINASE"/>
    <property type="match status" value="1"/>
</dbReference>
<feature type="domain" description="GHMP kinase C-terminal" evidence="8">
    <location>
        <begin position="374"/>
        <end position="446"/>
    </location>
</feature>
<dbReference type="InterPro" id="IPR020568">
    <property type="entry name" value="Ribosomal_Su5_D2-typ_SF"/>
</dbReference>
<dbReference type="Gene3D" id="3.30.70.890">
    <property type="entry name" value="GHMP kinase, C-terminal domain"/>
    <property type="match status" value="1"/>
</dbReference>
<dbReference type="SUPFAM" id="SSF54211">
    <property type="entry name" value="Ribosomal protein S5 domain 2-like"/>
    <property type="match status" value="1"/>
</dbReference>